<dbReference type="PANTHER" id="PTHR12358:SF106">
    <property type="entry name" value="LIPID KINASE YEGS"/>
    <property type="match status" value="1"/>
</dbReference>
<evidence type="ECO:0000259" key="5">
    <source>
        <dbReference type="PROSITE" id="PS50146"/>
    </source>
</evidence>
<keyword evidence="1" id="KW-0808">Transferase</keyword>
<evidence type="ECO:0000256" key="3">
    <source>
        <dbReference type="ARBA" id="ARBA00022777"/>
    </source>
</evidence>
<gene>
    <name evidence="6" type="ORF">METZ01_LOCUS66811</name>
</gene>
<protein>
    <recommendedName>
        <fullName evidence="5">DAGKc domain-containing protein</fullName>
    </recommendedName>
</protein>
<dbReference type="Pfam" id="PF19279">
    <property type="entry name" value="YegS_C"/>
    <property type="match status" value="1"/>
</dbReference>
<dbReference type="InterPro" id="IPR016064">
    <property type="entry name" value="NAD/diacylglycerol_kinase_sf"/>
</dbReference>
<sequence>VLSRAAVLGGYAQIISVGGDGTIQKVVNGIYSQKKLSPNLIVIGVIACGTGNDWIKTHNIPLDYKKAVQVIVNKKVKAQDLGKLQISGKKNKTLYFINYAGAGFDCFVLSKLYRYKRFGALSYFLCALVNFMRFKNLRITVVLDSATVEANIFLLGIGLCSFTGGGMRLTKNADPFDGLFDITIAQDFTKVDILRNLPRLFNGELFKDSKVFTYASKKIRVMSGNGGVLSQA</sequence>
<dbReference type="InterPro" id="IPR045540">
    <property type="entry name" value="YegS/DAGK_C"/>
</dbReference>
<evidence type="ECO:0000256" key="2">
    <source>
        <dbReference type="ARBA" id="ARBA00022741"/>
    </source>
</evidence>
<dbReference type="PANTHER" id="PTHR12358">
    <property type="entry name" value="SPHINGOSINE KINASE"/>
    <property type="match status" value="1"/>
</dbReference>
<evidence type="ECO:0000256" key="1">
    <source>
        <dbReference type="ARBA" id="ARBA00022679"/>
    </source>
</evidence>
<dbReference type="InterPro" id="IPR001206">
    <property type="entry name" value="Diacylglycerol_kinase_cat_dom"/>
</dbReference>
<dbReference type="AlphaFoldDB" id="A0A381TGR0"/>
<dbReference type="InterPro" id="IPR017438">
    <property type="entry name" value="ATP-NAD_kinase_N"/>
</dbReference>
<dbReference type="SUPFAM" id="SSF111331">
    <property type="entry name" value="NAD kinase/diacylglycerol kinase-like"/>
    <property type="match status" value="1"/>
</dbReference>
<evidence type="ECO:0000256" key="4">
    <source>
        <dbReference type="ARBA" id="ARBA00022840"/>
    </source>
</evidence>
<reference evidence="6" key="1">
    <citation type="submission" date="2018-05" db="EMBL/GenBank/DDBJ databases">
        <authorList>
            <person name="Lanie J.A."/>
            <person name="Ng W.-L."/>
            <person name="Kazmierczak K.M."/>
            <person name="Andrzejewski T.M."/>
            <person name="Davidsen T.M."/>
            <person name="Wayne K.J."/>
            <person name="Tettelin H."/>
            <person name="Glass J.I."/>
            <person name="Rusch D."/>
            <person name="Podicherti R."/>
            <person name="Tsui H.-C.T."/>
            <person name="Winkler M.E."/>
        </authorList>
    </citation>
    <scope>NUCLEOTIDE SEQUENCE</scope>
</reference>
<accession>A0A381TGR0</accession>
<name>A0A381TGR0_9ZZZZ</name>
<feature type="domain" description="DAGKc" evidence="5">
    <location>
        <begin position="1"/>
        <end position="88"/>
    </location>
</feature>
<dbReference type="Gene3D" id="2.60.200.40">
    <property type="match status" value="1"/>
</dbReference>
<organism evidence="6">
    <name type="scientific">marine metagenome</name>
    <dbReference type="NCBI Taxonomy" id="408172"/>
    <lineage>
        <taxon>unclassified sequences</taxon>
        <taxon>metagenomes</taxon>
        <taxon>ecological metagenomes</taxon>
    </lineage>
</organism>
<evidence type="ECO:0000313" key="6">
    <source>
        <dbReference type="EMBL" id="SVA13957.1"/>
    </source>
</evidence>
<dbReference type="Pfam" id="PF00781">
    <property type="entry name" value="DAGK_cat"/>
    <property type="match status" value="1"/>
</dbReference>
<keyword evidence="4" id="KW-0067">ATP-binding</keyword>
<feature type="non-terminal residue" evidence="6">
    <location>
        <position position="232"/>
    </location>
</feature>
<dbReference type="Gene3D" id="3.40.50.10330">
    <property type="entry name" value="Probable inorganic polyphosphate/atp-NAD kinase, domain 1"/>
    <property type="match status" value="1"/>
</dbReference>
<keyword evidence="3" id="KW-0418">Kinase</keyword>
<proteinExistence type="predicted"/>
<feature type="non-terminal residue" evidence="6">
    <location>
        <position position="1"/>
    </location>
</feature>
<keyword evidence="2" id="KW-0547">Nucleotide-binding</keyword>
<dbReference type="GO" id="GO:0016301">
    <property type="term" value="F:kinase activity"/>
    <property type="evidence" value="ECO:0007669"/>
    <property type="project" value="UniProtKB-KW"/>
</dbReference>
<dbReference type="EMBL" id="UINC01004388">
    <property type="protein sequence ID" value="SVA13957.1"/>
    <property type="molecule type" value="Genomic_DNA"/>
</dbReference>
<dbReference type="PROSITE" id="PS50146">
    <property type="entry name" value="DAGK"/>
    <property type="match status" value="1"/>
</dbReference>
<dbReference type="InterPro" id="IPR050187">
    <property type="entry name" value="Lipid_Phosphate_FormReg"/>
</dbReference>
<dbReference type="GO" id="GO:0005886">
    <property type="term" value="C:plasma membrane"/>
    <property type="evidence" value="ECO:0007669"/>
    <property type="project" value="TreeGrafter"/>
</dbReference>
<dbReference type="GO" id="GO:0005524">
    <property type="term" value="F:ATP binding"/>
    <property type="evidence" value="ECO:0007669"/>
    <property type="project" value="UniProtKB-KW"/>
</dbReference>